<evidence type="ECO:0000313" key="1">
    <source>
        <dbReference type="EMBL" id="MFL0251411.1"/>
    </source>
</evidence>
<evidence type="ECO:0000313" key="2">
    <source>
        <dbReference type="Proteomes" id="UP001623592"/>
    </source>
</evidence>
<name>A0ABW8TGW8_9CLOT</name>
<accession>A0ABW8TGW8</accession>
<keyword evidence="2" id="KW-1185">Reference proteome</keyword>
<dbReference type="EMBL" id="JBJIAA010000010">
    <property type="protein sequence ID" value="MFL0251411.1"/>
    <property type="molecule type" value="Genomic_DNA"/>
</dbReference>
<comment type="caution">
    <text evidence="1">The sequence shown here is derived from an EMBL/GenBank/DDBJ whole genome shotgun (WGS) entry which is preliminary data.</text>
</comment>
<protein>
    <submittedName>
        <fullName evidence="1">Uncharacterized protein</fullName>
    </submittedName>
</protein>
<organism evidence="1 2">
    <name type="scientific">Clostridium neuense</name>
    <dbReference type="NCBI Taxonomy" id="1728934"/>
    <lineage>
        <taxon>Bacteria</taxon>
        <taxon>Bacillati</taxon>
        <taxon>Bacillota</taxon>
        <taxon>Clostridia</taxon>
        <taxon>Eubacteriales</taxon>
        <taxon>Clostridiaceae</taxon>
        <taxon>Clostridium</taxon>
    </lineage>
</organism>
<sequence>MLKKANEKQNDSILWDMWLAKYPWMDKDSFISFNDFKNSILKKVEEPKKSTKTKEEIITQSEKIIEAWKKGGNNK</sequence>
<dbReference type="Proteomes" id="UP001623592">
    <property type="component" value="Unassembled WGS sequence"/>
</dbReference>
<dbReference type="RefSeq" id="WP_406788066.1">
    <property type="nucleotide sequence ID" value="NZ_JBJIAA010000010.1"/>
</dbReference>
<reference evidence="1 2" key="1">
    <citation type="submission" date="2024-11" db="EMBL/GenBank/DDBJ databases">
        <authorList>
            <person name="Heng Y.C."/>
            <person name="Lim A.C.H."/>
            <person name="Lee J.K.Y."/>
            <person name="Kittelmann S."/>
        </authorList>
    </citation>
    <scope>NUCLEOTIDE SEQUENCE [LARGE SCALE GENOMIC DNA]</scope>
    <source>
        <strain evidence="1 2">WILCCON 0114</strain>
    </source>
</reference>
<gene>
    <name evidence="1" type="ORF">ACJDT4_13390</name>
</gene>
<proteinExistence type="predicted"/>